<keyword evidence="3" id="KW-0732">Signal</keyword>
<protein>
    <recommendedName>
        <fullName evidence="2">Galectin</fullName>
    </recommendedName>
</protein>
<gene>
    <name evidence="5" type="ORF">RRG08_066754</name>
</gene>
<evidence type="ECO:0000256" key="3">
    <source>
        <dbReference type="SAM" id="SignalP"/>
    </source>
</evidence>
<dbReference type="InterPro" id="IPR001079">
    <property type="entry name" value="Galectin_CRD"/>
</dbReference>
<feature type="chain" id="PRO_5042047476" description="Galectin" evidence="3">
    <location>
        <begin position="19"/>
        <end position="247"/>
    </location>
</feature>
<organism evidence="5 6">
    <name type="scientific">Elysia crispata</name>
    <name type="common">lettuce slug</name>
    <dbReference type="NCBI Taxonomy" id="231223"/>
    <lineage>
        <taxon>Eukaryota</taxon>
        <taxon>Metazoa</taxon>
        <taxon>Spiralia</taxon>
        <taxon>Lophotrochozoa</taxon>
        <taxon>Mollusca</taxon>
        <taxon>Gastropoda</taxon>
        <taxon>Heterobranchia</taxon>
        <taxon>Euthyneura</taxon>
        <taxon>Panpulmonata</taxon>
        <taxon>Sacoglossa</taxon>
        <taxon>Placobranchoidea</taxon>
        <taxon>Plakobranchidae</taxon>
        <taxon>Elysia</taxon>
    </lineage>
</organism>
<accession>A0AAE0XPR6</accession>
<dbReference type="InterPro" id="IPR013320">
    <property type="entry name" value="ConA-like_dom_sf"/>
</dbReference>
<dbReference type="GO" id="GO:0030246">
    <property type="term" value="F:carbohydrate binding"/>
    <property type="evidence" value="ECO:0007669"/>
    <property type="project" value="UniProtKB-UniRule"/>
</dbReference>
<dbReference type="PANTHER" id="PTHR11346">
    <property type="entry name" value="GALECTIN"/>
    <property type="match status" value="1"/>
</dbReference>
<dbReference type="Gene3D" id="2.60.120.200">
    <property type="match status" value="1"/>
</dbReference>
<name>A0AAE0XPR6_9GAST</name>
<dbReference type="EMBL" id="JAWDGP010007896">
    <property type="protein sequence ID" value="KAK3701261.1"/>
    <property type="molecule type" value="Genomic_DNA"/>
</dbReference>
<evidence type="ECO:0000256" key="1">
    <source>
        <dbReference type="ARBA" id="ARBA00022734"/>
    </source>
</evidence>
<feature type="signal peptide" evidence="3">
    <location>
        <begin position="1"/>
        <end position="18"/>
    </location>
</feature>
<dbReference type="Pfam" id="PF00337">
    <property type="entry name" value="Gal-bind_lectin"/>
    <property type="match status" value="1"/>
</dbReference>
<dbReference type="SMART" id="SM00276">
    <property type="entry name" value="GLECT"/>
    <property type="match status" value="1"/>
</dbReference>
<dbReference type="SMART" id="SM00908">
    <property type="entry name" value="Gal-bind_lectin"/>
    <property type="match status" value="1"/>
</dbReference>
<proteinExistence type="predicted"/>
<evidence type="ECO:0000313" key="5">
    <source>
        <dbReference type="EMBL" id="KAK3701261.1"/>
    </source>
</evidence>
<reference evidence="5" key="1">
    <citation type="journal article" date="2023" name="G3 (Bethesda)">
        <title>A reference genome for the long-term kleptoplast-retaining sea slug Elysia crispata morphotype clarki.</title>
        <authorList>
            <person name="Eastman K.E."/>
            <person name="Pendleton A.L."/>
            <person name="Shaikh M.A."/>
            <person name="Suttiyut T."/>
            <person name="Ogas R."/>
            <person name="Tomko P."/>
            <person name="Gavelis G."/>
            <person name="Widhalm J.R."/>
            <person name="Wisecaver J.H."/>
        </authorList>
    </citation>
    <scope>NUCLEOTIDE SEQUENCE</scope>
    <source>
        <strain evidence="5">ECLA1</strain>
    </source>
</reference>
<dbReference type="InterPro" id="IPR044156">
    <property type="entry name" value="Galectin-like"/>
</dbReference>
<evidence type="ECO:0000259" key="4">
    <source>
        <dbReference type="PROSITE" id="PS51304"/>
    </source>
</evidence>
<keyword evidence="1 2" id="KW-0430">Lectin</keyword>
<keyword evidence="6" id="KW-1185">Reference proteome</keyword>
<dbReference type="SUPFAM" id="SSF49899">
    <property type="entry name" value="Concanavalin A-like lectins/glucanases"/>
    <property type="match status" value="1"/>
</dbReference>
<evidence type="ECO:0000313" key="6">
    <source>
        <dbReference type="Proteomes" id="UP001283361"/>
    </source>
</evidence>
<dbReference type="PROSITE" id="PS51304">
    <property type="entry name" value="GALECTIN"/>
    <property type="match status" value="1"/>
</dbReference>
<dbReference type="PANTHER" id="PTHR11346:SF176">
    <property type="entry name" value="32 KDA BETA-GALACTOSIDE-BINDING LECTIN LEC-3"/>
    <property type="match status" value="1"/>
</dbReference>
<evidence type="ECO:0000256" key="2">
    <source>
        <dbReference type="RuleBase" id="RU102079"/>
    </source>
</evidence>
<dbReference type="AlphaFoldDB" id="A0AAE0XPR6"/>
<feature type="domain" description="Galectin" evidence="4">
    <location>
        <begin position="115"/>
        <end position="245"/>
    </location>
</feature>
<comment type="caution">
    <text evidence="5">The sequence shown here is derived from an EMBL/GenBank/DDBJ whole genome shotgun (WGS) entry which is preliminary data.</text>
</comment>
<sequence>MILAFYIVLLSTPSSTTGECYLTPSTLLIQPAGRVKGLTCEDVPWSAVTTIQCAMLCLVRENCTVVSKDCQTGPCQCTLCQGVDDLGDFNSSVLPAEVYIIGRVLAANLTVPPRQTILLPGPVVEGQVFRFLLSLLSTKMVLKLMIDSQFAFLMEIRFWSRNVVRNSLLGGKWGQQEQGVPYFNFTLNQELEVIFVVTRLEYKVYFDSVPFFNFQHREPGLARINILEAYGSGDDIGYLHSAFVSMQ</sequence>
<dbReference type="Proteomes" id="UP001283361">
    <property type="component" value="Unassembled WGS sequence"/>
</dbReference>